<dbReference type="EnsemblMetazoa" id="XM_022787771">
    <property type="protein sequence ID" value="XP_022643506"/>
    <property type="gene ID" value="LOC111242866"/>
</dbReference>
<evidence type="ECO:0000256" key="1">
    <source>
        <dbReference type="ARBA" id="ARBA00010470"/>
    </source>
</evidence>
<reference evidence="8" key="1">
    <citation type="submission" date="2021-01" db="UniProtKB">
        <authorList>
            <consortium name="EnsemblMetazoa"/>
        </authorList>
    </citation>
    <scope>IDENTIFICATION</scope>
</reference>
<dbReference type="OMA" id="HMEVRCR"/>
<dbReference type="GO" id="GO:0007268">
    <property type="term" value="P:chemical synaptic transmission"/>
    <property type="evidence" value="ECO:0007669"/>
    <property type="project" value="TreeGrafter"/>
</dbReference>
<dbReference type="GO" id="GO:0006904">
    <property type="term" value="P:vesicle docking involved in exocytosis"/>
    <property type="evidence" value="ECO:0007669"/>
    <property type="project" value="InterPro"/>
</dbReference>
<name>A0A7M7M8C3_VARDE</name>
<evidence type="ECO:0000256" key="5">
    <source>
        <dbReference type="SAM" id="Coils"/>
    </source>
</evidence>
<dbReference type="InParanoid" id="A0A7M7M8C3"/>
<accession>A0A7M7M8C3</accession>
<dbReference type="OrthoDB" id="272977at2759"/>
<keyword evidence="4" id="KW-0653">Protein transport</keyword>
<evidence type="ECO:0000313" key="9">
    <source>
        <dbReference type="Proteomes" id="UP000594260"/>
    </source>
</evidence>
<sequence length="869" mass="97900">MSMVSGPTRPPRSSKTARESSASGLISVIRTLSSSQDNDDRDREKSRLEKEFKRSDQRLDLLIESQRDALTKAMQDFNKISSRITSSRDRIKQVKQKLQTAQVLLQCKRDELRRLWLESVEHSHVLHLLEQIEGLNSVPHKLDNNISLARYLQATKDLMKSVALLEGELSGVDALREVKDNLQQQKEQLHETLMTELQRHLYEEVSRDCLDAFRRSGKIPNSKAEHVATHRLLVSIEDAELLKLEKIAGSERRLDSERQIVILVRCLVLLAKISESVEMIRERCQGHLFHAVSRTTTAVLEGGEGPERLLQLLELIFAQFLIIEQRHQLVLSHLSPHVVSEYDEEGNPIPLLYSMEDISSKMQHVLTTLLNTYLGATGGRQEVHGGFGTSAGDNMDVNLFFLRKRPFVTTVNPTKQRKFTLFKFDNSQLAISKSSYLQEQQQQGSNGVVIEKSTDQGAALGPTPSPSAPGGTAGGTGLWEQVVCKPSFKNISYMYRPMLRFVERLDDAERSPLQIVLTAAVKEFLAMVNDELQTVVEQSAKSLEEFRVVTDAEVLKSLKTTRPVLQSCVAIDGILQVLKEHANDLPQFASEFVEKACDVMRRYKDIAEHTYRTIVPPQEVRQTNSNHWISDPDICRCLMGLPNWINLIDDVEHEELEESPEDIRLRNQQEVSILLSNLGQKKDIPSTEIFSNVNDLKMVAHMHEGLEWLSIRTQEMCDALKCGKDNPAEDNNLSEALRKLKEFATDLQEKANTCLLLLHLEVRVHCFYYLLPLVAEGHFTTAVGSLGGGSTNSPDVAHGGGHGTQDTDRQVLDLAADLSRIEEALSNAVQPRKHKYVFEGLGLVIAVILMNAVPQIHRINELGVKRICR</sequence>
<feature type="compositionally biased region" description="Polar residues" evidence="6">
    <location>
        <begin position="11"/>
        <end position="36"/>
    </location>
</feature>
<protein>
    <recommendedName>
        <fullName evidence="4">Exocyst complex component Sec8</fullName>
    </recommendedName>
</protein>
<dbReference type="GeneID" id="111242866"/>
<keyword evidence="2 4" id="KW-0813">Transport</keyword>
<evidence type="ECO:0000259" key="7">
    <source>
        <dbReference type="Pfam" id="PF04048"/>
    </source>
</evidence>
<dbReference type="RefSeq" id="XP_022643507.1">
    <property type="nucleotide sequence ID" value="XM_022787772.1"/>
</dbReference>
<dbReference type="GO" id="GO:0045202">
    <property type="term" value="C:synapse"/>
    <property type="evidence" value="ECO:0007669"/>
    <property type="project" value="TreeGrafter"/>
</dbReference>
<keyword evidence="3 4" id="KW-0268">Exocytosis</keyword>
<proteinExistence type="inferred from homology"/>
<comment type="similarity">
    <text evidence="1 4">Belongs to the SEC8 family.</text>
</comment>
<dbReference type="RefSeq" id="XP_022643506.1">
    <property type="nucleotide sequence ID" value="XM_022787771.1"/>
</dbReference>
<dbReference type="GO" id="GO:0015031">
    <property type="term" value="P:protein transport"/>
    <property type="evidence" value="ECO:0007669"/>
    <property type="project" value="UniProtKB-KW"/>
</dbReference>
<feature type="compositionally biased region" description="Basic and acidic residues" evidence="6">
    <location>
        <begin position="38"/>
        <end position="48"/>
    </location>
</feature>
<comment type="function">
    <text evidence="4">Component of the exocyst complex involved in the docking of exocytic vesicles with fusion sites on the plasma membrane.</text>
</comment>
<dbReference type="EnsemblMetazoa" id="XM_022787772">
    <property type="protein sequence ID" value="XP_022643507"/>
    <property type="gene ID" value="LOC111242866"/>
</dbReference>
<keyword evidence="9" id="KW-1185">Reference proteome</keyword>
<dbReference type="GO" id="GO:0090522">
    <property type="term" value="P:vesicle tethering involved in exocytosis"/>
    <property type="evidence" value="ECO:0007669"/>
    <property type="project" value="UniProtKB-UniRule"/>
</dbReference>
<dbReference type="FunCoup" id="A0A7M7M8C3">
    <property type="interactions" value="1588"/>
</dbReference>
<evidence type="ECO:0000256" key="2">
    <source>
        <dbReference type="ARBA" id="ARBA00022448"/>
    </source>
</evidence>
<dbReference type="Pfam" id="PF04048">
    <property type="entry name" value="Sec8_N"/>
    <property type="match status" value="1"/>
</dbReference>
<evidence type="ECO:0000256" key="4">
    <source>
        <dbReference type="RuleBase" id="RU367079"/>
    </source>
</evidence>
<dbReference type="KEGG" id="vde:111242866"/>
<evidence type="ECO:0000313" key="8">
    <source>
        <dbReference type="EnsemblMetazoa" id="XP_022643507"/>
    </source>
</evidence>
<organism evidence="8 9">
    <name type="scientific">Varroa destructor</name>
    <name type="common">Honeybee mite</name>
    <dbReference type="NCBI Taxonomy" id="109461"/>
    <lineage>
        <taxon>Eukaryota</taxon>
        <taxon>Metazoa</taxon>
        <taxon>Ecdysozoa</taxon>
        <taxon>Arthropoda</taxon>
        <taxon>Chelicerata</taxon>
        <taxon>Arachnida</taxon>
        <taxon>Acari</taxon>
        <taxon>Parasitiformes</taxon>
        <taxon>Mesostigmata</taxon>
        <taxon>Gamasina</taxon>
        <taxon>Dermanyssoidea</taxon>
        <taxon>Varroidae</taxon>
        <taxon>Varroa</taxon>
    </lineage>
</organism>
<dbReference type="GO" id="GO:0032584">
    <property type="term" value="C:growth cone membrane"/>
    <property type="evidence" value="ECO:0007669"/>
    <property type="project" value="TreeGrafter"/>
</dbReference>
<keyword evidence="5" id="KW-0175">Coiled coil</keyword>
<dbReference type="InterPro" id="IPR039682">
    <property type="entry name" value="Sec8/EXOC4"/>
</dbReference>
<dbReference type="InterPro" id="IPR007191">
    <property type="entry name" value="Sec8_exocyst_N"/>
</dbReference>
<dbReference type="EnsemblMetazoa" id="XM_022787770">
    <property type="protein sequence ID" value="XP_022643505"/>
    <property type="gene ID" value="LOC111242866"/>
</dbReference>
<feature type="region of interest" description="Disordered" evidence="6">
    <location>
        <begin position="1"/>
        <end position="48"/>
    </location>
</feature>
<feature type="coiled-coil region" evidence="5">
    <location>
        <begin position="172"/>
        <end position="199"/>
    </location>
</feature>
<dbReference type="PANTHER" id="PTHR14146">
    <property type="entry name" value="EXOCYST COMPLEX COMPONENT 4"/>
    <property type="match status" value="1"/>
</dbReference>
<dbReference type="GO" id="GO:0006893">
    <property type="term" value="P:Golgi to plasma membrane transport"/>
    <property type="evidence" value="ECO:0007669"/>
    <property type="project" value="TreeGrafter"/>
</dbReference>
<feature type="domain" description="Exocyst complex component Sec8 N-terminal" evidence="7">
    <location>
        <begin position="52"/>
        <end position="144"/>
    </location>
</feature>
<evidence type="ECO:0000256" key="3">
    <source>
        <dbReference type="ARBA" id="ARBA00022483"/>
    </source>
</evidence>
<dbReference type="Proteomes" id="UP000594260">
    <property type="component" value="Unplaced"/>
</dbReference>
<dbReference type="PANTHER" id="PTHR14146:SF0">
    <property type="entry name" value="EXOCYST COMPLEX COMPONENT 4"/>
    <property type="match status" value="1"/>
</dbReference>
<dbReference type="GO" id="GO:0006612">
    <property type="term" value="P:protein targeting to membrane"/>
    <property type="evidence" value="ECO:0007669"/>
    <property type="project" value="UniProtKB-UniRule"/>
</dbReference>
<dbReference type="GO" id="GO:0000145">
    <property type="term" value="C:exocyst"/>
    <property type="evidence" value="ECO:0007669"/>
    <property type="project" value="UniProtKB-UniRule"/>
</dbReference>
<dbReference type="RefSeq" id="XP_022643505.1">
    <property type="nucleotide sequence ID" value="XM_022787770.1"/>
</dbReference>
<dbReference type="AlphaFoldDB" id="A0A7M7M8C3"/>
<evidence type="ECO:0000256" key="6">
    <source>
        <dbReference type="SAM" id="MobiDB-lite"/>
    </source>
</evidence>